<evidence type="ECO:0000256" key="1">
    <source>
        <dbReference type="ARBA" id="ARBA00010688"/>
    </source>
</evidence>
<evidence type="ECO:0000256" key="3">
    <source>
        <dbReference type="ARBA" id="ARBA00022777"/>
    </source>
</evidence>
<dbReference type="EC" id="2.7.1.-" evidence="6"/>
<dbReference type="GO" id="GO:0016301">
    <property type="term" value="F:kinase activity"/>
    <property type="evidence" value="ECO:0007669"/>
    <property type="project" value="UniProtKB-KW"/>
</dbReference>
<dbReference type="Pfam" id="PF00294">
    <property type="entry name" value="PfkB"/>
    <property type="match status" value="1"/>
</dbReference>
<dbReference type="Gene3D" id="3.40.1190.20">
    <property type="match status" value="1"/>
</dbReference>
<evidence type="ECO:0000313" key="7">
    <source>
        <dbReference type="Proteomes" id="UP001596388"/>
    </source>
</evidence>
<organism evidence="6 7">
    <name type="scientific">Halobaculum marinum</name>
    <dbReference type="NCBI Taxonomy" id="3031996"/>
    <lineage>
        <taxon>Archaea</taxon>
        <taxon>Methanobacteriati</taxon>
        <taxon>Methanobacteriota</taxon>
        <taxon>Stenosarchaea group</taxon>
        <taxon>Halobacteria</taxon>
        <taxon>Halobacteriales</taxon>
        <taxon>Haloferacaceae</taxon>
        <taxon>Halobaculum</taxon>
    </lineage>
</organism>
<evidence type="ECO:0000256" key="2">
    <source>
        <dbReference type="ARBA" id="ARBA00022679"/>
    </source>
</evidence>
<dbReference type="GO" id="GO:0006796">
    <property type="term" value="P:phosphate-containing compound metabolic process"/>
    <property type="evidence" value="ECO:0007669"/>
    <property type="project" value="UniProtKB-ARBA"/>
</dbReference>
<dbReference type="InterPro" id="IPR029056">
    <property type="entry name" value="Ribokinase-like"/>
</dbReference>
<dbReference type="PANTHER" id="PTHR10584">
    <property type="entry name" value="SUGAR KINASE"/>
    <property type="match status" value="1"/>
</dbReference>
<keyword evidence="2 6" id="KW-0808">Transferase</keyword>
<keyword evidence="3 6" id="KW-0418">Kinase</keyword>
<dbReference type="PROSITE" id="PS00583">
    <property type="entry name" value="PFKB_KINASES_1"/>
    <property type="match status" value="1"/>
</dbReference>
<feature type="domain" description="Carbohydrate kinase PfkB" evidence="5">
    <location>
        <begin position="23"/>
        <end position="312"/>
    </location>
</feature>
<dbReference type="Proteomes" id="UP001596388">
    <property type="component" value="Unassembled WGS sequence"/>
</dbReference>
<evidence type="ECO:0000313" key="6">
    <source>
        <dbReference type="EMBL" id="MFC7096147.1"/>
    </source>
</evidence>
<dbReference type="GeneID" id="79269967"/>
<dbReference type="AlphaFoldDB" id="A0ABD5WY29"/>
<sequence>MRDGDGDRTGDSSPADVGDVPPVVTVGAATVDRTYHVSNIPAPDGGAYADTVRESFGGVGANVAVAVSRLGRSAGLVARLGDDDVGARVAVDLEESAVDDRRVRRKSGTSTHCVVLRDGDGRRSIVTAGDSARRLRLSDADHRYLAAADVVFLTAYNPDAVQRDLLALASEPDAPPFVFDLSGPLPELAGRSAREETIDRWVEAADLFVVGDVAAESYLGCSGGEAAAELRSRGADRVAATSGAAGAVLADDTGLHELSAFDVDVVDETGAGDAYVAGLIDRWILGDASAVDAGRFAAAAAALNVAADGARGGLASRDEVEAFLRER</sequence>
<name>A0ABD5WY29_9EURY</name>
<gene>
    <name evidence="6" type="ORF">ACFQKD_02430</name>
</gene>
<proteinExistence type="inferred from homology"/>
<dbReference type="InterPro" id="IPR002173">
    <property type="entry name" value="Carboh/pur_kinase_PfkB_CS"/>
</dbReference>
<feature type="compositionally biased region" description="Basic and acidic residues" evidence="4">
    <location>
        <begin position="1"/>
        <end position="10"/>
    </location>
</feature>
<protein>
    <submittedName>
        <fullName evidence="6">Carbohydrate kinase family protein</fullName>
        <ecNumber evidence="6">2.7.1.-</ecNumber>
    </submittedName>
</protein>
<dbReference type="EMBL" id="JBHTAG010000002">
    <property type="protein sequence ID" value="MFC7096147.1"/>
    <property type="molecule type" value="Genomic_DNA"/>
</dbReference>
<comment type="caution">
    <text evidence="6">The sequence shown here is derived from an EMBL/GenBank/DDBJ whole genome shotgun (WGS) entry which is preliminary data.</text>
</comment>
<dbReference type="RefSeq" id="WP_276236365.1">
    <property type="nucleotide sequence ID" value="NZ_CP119989.1"/>
</dbReference>
<accession>A0ABD5WY29</accession>
<keyword evidence="7" id="KW-1185">Reference proteome</keyword>
<dbReference type="InterPro" id="IPR011611">
    <property type="entry name" value="PfkB_dom"/>
</dbReference>
<dbReference type="InterPro" id="IPR002139">
    <property type="entry name" value="Ribo/fructo_kinase"/>
</dbReference>
<dbReference type="SUPFAM" id="SSF53613">
    <property type="entry name" value="Ribokinase-like"/>
    <property type="match status" value="1"/>
</dbReference>
<reference evidence="6 7" key="1">
    <citation type="journal article" date="2019" name="Int. J. Syst. Evol. Microbiol.">
        <title>The Global Catalogue of Microorganisms (GCM) 10K type strain sequencing project: providing services to taxonomists for standard genome sequencing and annotation.</title>
        <authorList>
            <consortium name="The Broad Institute Genomics Platform"/>
            <consortium name="The Broad Institute Genome Sequencing Center for Infectious Disease"/>
            <person name="Wu L."/>
            <person name="Ma J."/>
        </authorList>
    </citation>
    <scope>NUCLEOTIDE SEQUENCE [LARGE SCALE GENOMIC DNA]</scope>
    <source>
        <strain evidence="6 7">DT55</strain>
    </source>
</reference>
<comment type="similarity">
    <text evidence="1">Belongs to the carbohydrate kinase PfkB family.</text>
</comment>
<evidence type="ECO:0000259" key="5">
    <source>
        <dbReference type="Pfam" id="PF00294"/>
    </source>
</evidence>
<dbReference type="PANTHER" id="PTHR10584:SF157">
    <property type="entry name" value="SULFOFRUCTOSE KINASE"/>
    <property type="match status" value="1"/>
</dbReference>
<feature type="region of interest" description="Disordered" evidence="4">
    <location>
        <begin position="1"/>
        <end position="22"/>
    </location>
</feature>
<evidence type="ECO:0000256" key="4">
    <source>
        <dbReference type="SAM" id="MobiDB-lite"/>
    </source>
</evidence>
<dbReference type="PRINTS" id="PR00990">
    <property type="entry name" value="RIBOKINASE"/>
</dbReference>